<dbReference type="Gene3D" id="3.30.200.20">
    <property type="entry name" value="Phosphorylase Kinase, domain 1"/>
    <property type="match status" value="1"/>
</dbReference>
<dbReference type="AlphaFoldDB" id="A0A1Y2GUN2"/>
<evidence type="ECO:0000256" key="7">
    <source>
        <dbReference type="ARBA" id="ARBA00022840"/>
    </source>
</evidence>
<evidence type="ECO:0000256" key="6">
    <source>
        <dbReference type="ARBA" id="ARBA00022777"/>
    </source>
</evidence>
<evidence type="ECO:0000256" key="5">
    <source>
        <dbReference type="ARBA" id="ARBA00022741"/>
    </source>
</evidence>
<dbReference type="PROSITE" id="PS00108">
    <property type="entry name" value="PROTEIN_KINASE_ST"/>
    <property type="match status" value="1"/>
</dbReference>
<keyword evidence="6 13" id="KW-0418">Kinase</keyword>
<keyword evidence="5" id="KW-0547">Nucleotide-binding</keyword>
<evidence type="ECO:0000259" key="11">
    <source>
        <dbReference type="PROSITE" id="PS50011"/>
    </source>
</evidence>
<evidence type="ECO:0000256" key="9">
    <source>
        <dbReference type="ARBA" id="ARBA00048679"/>
    </source>
</evidence>
<dbReference type="EC" id="2.7.11.1" evidence="2"/>
<reference evidence="13 14" key="1">
    <citation type="submission" date="2016-07" db="EMBL/GenBank/DDBJ databases">
        <title>Pervasive Adenine N6-methylation of Active Genes in Fungi.</title>
        <authorList>
            <consortium name="DOE Joint Genome Institute"/>
            <person name="Mondo S.J."/>
            <person name="Dannebaum R.O."/>
            <person name="Kuo R.C."/>
            <person name="Labutti K."/>
            <person name="Haridas S."/>
            <person name="Kuo A."/>
            <person name="Salamov A."/>
            <person name="Ahrendt S.R."/>
            <person name="Lipzen A."/>
            <person name="Sullivan W."/>
            <person name="Andreopoulos W.B."/>
            <person name="Clum A."/>
            <person name="Lindquist E."/>
            <person name="Daum C."/>
            <person name="Ramamoorthy G.K."/>
            <person name="Gryganskyi A."/>
            <person name="Culley D."/>
            <person name="Magnuson J.K."/>
            <person name="James T.Y."/>
            <person name="O'Malley M.A."/>
            <person name="Stajich J.E."/>
            <person name="Spatafora J.W."/>
            <person name="Visel A."/>
            <person name="Grigoriev I.V."/>
        </authorList>
    </citation>
    <scope>NUCLEOTIDE SEQUENCE [LARGE SCALE GENOMIC DNA]</scope>
    <source>
        <strain evidence="13 14">NRRL 3116</strain>
    </source>
</reference>
<dbReference type="GO" id="GO:0005524">
    <property type="term" value="F:ATP binding"/>
    <property type="evidence" value="ECO:0007669"/>
    <property type="project" value="UniProtKB-KW"/>
</dbReference>
<dbReference type="RefSeq" id="XP_021882299.1">
    <property type="nucleotide sequence ID" value="XM_022021436.1"/>
</dbReference>
<evidence type="ECO:0000256" key="4">
    <source>
        <dbReference type="ARBA" id="ARBA00022679"/>
    </source>
</evidence>
<accession>A0A1Y2GUN2</accession>
<dbReference type="InterPro" id="IPR008271">
    <property type="entry name" value="Ser/Thr_kinase_AS"/>
</dbReference>
<dbReference type="InterPro" id="IPR000719">
    <property type="entry name" value="Prot_kinase_dom"/>
</dbReference>
<dbReference type="SMART" id="SM00220">
    <property type="entry name" value="S_TKc"/>
    <property type="match status" value="1"/>
</dbReference>
<evidence type="ECO:0000256" key="2">
    <source>
        <dbReference type="ARBA" id="ARBA00012513"/>
    </source>
</evidence>
<dbReference type="Gene3D" id="1.10.510.10">
    <property type="entry name" value="Transferase(Phosphotransferase) domain 1"/>
    <property type="match status" value="1"/>
</dbReference>
<keyword evidence="14" id="KW-1185">Reference proteome</keyword>
<dbReference type="InterPro" id="IPR000961">
    <property type="entry name" value="AGC-kinase_C"/>
</dbReference>
<comment type="catalytic activity">
    <reaction evidence="8">
        <text>L-threonyl-[protein] + ATP = O-phospho-L-threonyl-[protein] + ADP + H(+)</text>
        <dbReference type="Rhea" id="RHEA:46608"/>
        <dbReference type="Rhea" id="RHEA-COMP:11060"/>
        <dbReference type="Rhea" id="RHEA-COMP:11605"/>
        <dbReference type="ChEBI" id="CHEBI:15378"/>
        <dbReference type="ChEBI" id="CHEBI:30013"/>
        <dbReference type="ChEBI" id="CHEBI:30616"/>
        <dbReference type="ChEBI" id="CHEBI:61977"/>
        <dbReference type="ChEBI" id="CHEBI:456216"/>
        <dbReference type="EC" id="2.7.11.1"/>
    </reaction>
</comment>
<dbReference type="PROSITE" id="PS51285">
    <property type="entry name" value="AGC_KINASE_CTER"/>
    <property type="match status" value="1"/>
</dbReference>
<dbReference type="FunFam" id="3.30.200.20:FF:001236">
    <property type="entry name" value="AGC/RSK protein kinase"/>
    <property type="match status" value="1"/>
</dbReference>
<dbReference type="PROSITE" id="PS50011">
    <property type="entry name" value="PROTEIN_KINASE_DOM"/>
    <property type="match status" value="1"/>
</dbReference>
<dbReference type="GO" id="GO:0004674">
    <property type="term" value="F:protein serine/threonine kinase activity"/>
    <property type="evidence" value="ECO:0007669"/>
    <property type="project" value="UniProtKB-KW"/>
</dbReference>
<dbReference type="OrthoDB" id="432483at2759"/>
<keyword evidence="3" id="KW-0723">Serine/threonine-protein kinase</keyword>
<comment type="catalytic activity">
    <reaction evidence="9">
        <text>L-seryl-[protein] + ATP = O-phospho-L-seryl-[protein] + ADP + H(+)</text>
        <dbReference type="Rhea" id="RHEA:17989"/>
        <dbReference type="Rhea" id="RHEA-COMP:9863"/>
        <dbReference type="Rhea" id="RHEA-COMP:11604"/>
        <dbReference type="ChEBI" id="CHEBI:15378"/>
        <dbReference type="ChEBI" id="CHEBI:29999"/>
        <dbReference type="ChEBI" id="CHEBI:30616"/>
        <dbReference type="ChEBI" id="CHEBI:83421"/>
        <dbReference type="ChEBI" id="CHEBI:456216"/>
        <dbReference type="EC" id="2.7.11.1"/>
    </reaction>
</comment>
<sequence length="492" mass="54499">MLTLLPDILTTPQFLRRVASTPNAKATVLEDSLRKTNSASKGSAGSANGYLGAYNPSSPAARSNTTLGSTMTMASSLTAATTASSPSSKLHLGLPHEKSPNGSTLDLRRLGTVRRTYSSNSIKKKSVEVSPNSFVKIRLLGKGDVGKVYLVQQKDTDRLYAMKVLSKKEMIKRNKIKRAFAEQEILATSNHPFIVTLYHSFQSEEYLYFCMEYCMGGEFFRALQMRPGKHLVEEDAKFYAAEVIAALEYLHLMGFIYRDLKPENILLHHTGHIMLTDFDLSKQSMPAGEPTVVKSSSPSTPPAIDTKSCIANLRTNSFVGTEEYIAPEVINGTGHTSAVDWWTLGILIYEMLYGVTPFKGKDRSATFKSILNTEVQFPEHPGVQQISPLCKSLIRKLLIKDEQLRLGSNAGASDVKQHPFFKTTNWALLRHLTPPIIPQQSNGADAINFRQMNESISLDIEGEELVLQEPGTKNLFANFSSVTLHHDGDEYM</sequence>
<dbReference type="CDD" id="cd05574">
    <property type="entry name" value="STKc_phototropin_like"/>
    <property type="match status" value="1"/>
</dbReference>
<keyword evidence="7" id="KW-0067">ATP-binding</keyword>
<protein>
    <recommendedName>
        <fullName evidence="2">non-specific serine/threonine protein kinase</fullName>
        <ecNumber evidence="2">2.7.11.1</ecNumber>
    </recommendedName>
</protein>
<evidence type="ECO:0000256" key="10">
    <source>
        <dbReference type="SAM" id="MobiDB-lite"/>
    </source>
</evidence>
<evidence type="ECO:0000256" key="1">
    <source>
        <dbReference type="ARBA" id="ARBA00009903"/>
    </source>
</evidence>
<feature type="domain" description="AGC-kinase C-terminal" evidence="12">
    <location>
        <begin position="422"/>
        <end position="491"/>
    </location>
</feature>
<dbReference type="GeneID" id="33563280"/>
<gene>
    <name evidence="13" type="ORF">BCR41DRAFT_321343</name>
</gene>
<dbReference type="SUPFAM" id="SSF56112">
    <property type="entry name" value="Protein kinase-like (PK-like)"/>
    <property type="match status" value="1"/>
</dbReference>
<comment type="similarity">
    <text evidence="1">Belongs to the protein kinase superfamily. AGC Ser/Thr protein kinase family.</text>
</comment>
<dbReference type="EMBL" id="MCFF01000014">
    <property type="protein sequence ID" value="ORZ19131.1"/>
    <property type="molecule type" value="Genomic_DNA"/>
</dbReference>
<evidence type="ECO:0000256" key="8">
    <source>
        <dbReference type="ARBA" id="ARBA00047899"/>
    </source>
</evidence>
<feature type="region of interest" description="Disordered" evidence="10">
    <location>
        <begin position="78"/>
        <end position="105"/>
    </location>
</feature>
<name>A0A1Y2GUN2_9FUNG</name>
<dbReference type="InterPro" id="IPR011009">
    <property type="entry name" value="Kinase-like_dom_sf"/>
</dbReference>
<dbReference type="Pfam" id="PF00069">
    <property type="entry name" value="Pkinase"/>
    <property type="match status" value="1"/>
</dbReference>
<evidence type="ECO:0000313" key="13">
    <source>
        <dbReference type="EMBL" id="ORZ19131.1"/>
    </source>
</evidence>
<dbReference type="Proteomes" id="UP000193648">
    <property type="component" value="Unassembled WGS sequence"/>
</dbReference>
<evidence type="ECO:0000313" key="14">
    <source>
        <dbReference type="Proteomes" id="UP000193648"/>
    </source>
</evidence>
<proteinExistence type="inferred from homology"/>
<dbReference type="InParanoid" id="A0A1Y2GUN2"/>
<organism evidence="13 14">
    <name type="scientific">Lobosporangium transversale</name>
    <dbReference type="NCBI Taxonomy" id="64571"/>
    <lineage>
        <taxon>Eukaryota</taxon>
        <taxon>Fungi</taxon>
        <taxon>Fungi incertae sedis</taxon>
        <taxon>Mucoromycota</taxon>
        <taxon>Mortierellomycotina</taxon>
        <taxon>Mortierellomycetes</taxon>
        <taxon>Mortierellales</taxon>
        <taxon>Mortierellaceae</taxon>
        <taxon>Lobosporangium</taxon>
    </lineage>
</organism>
<dbReference type="FunFam" id="1.10.510.10:FF:000121">
    <property type="entry name" value="Serine/threonine-protein kinase nrc-2"/>
    <property type="match status" value="1"/>
</dbReference>
<evidence type="ECO:0000259" key="12">
    <source>
        <dbReference type="PROSITE" id="PS51285"/>
    </source>
</evidence>
<feature type="compositionally biased region" description="Low complexity" evidence="10">
    <location>
        <begin position="78"/>
        <end position="88"/>
    </location>
</feature>
<comment type="caution">
    <text evidence="13">The sequence shown here is derived from an EMBL/GenBank/DDBJ whole genome shotgun (WGS) entry which is preliminary data.</text>
</comment>
<evidence type="ECO:0000256" key="3">
    <source>
        <dbReference type="ARBA" id="ARBA00022527"/>
    </source>
</evidence>
<dbReference type="PANTHER" id="PTHR45637">
    <property type="entry name" value="FLIPPASE KINASE 1-RELATED"/>
    <property type="match status" value="1"/>
</dbReference>
<keyword evidence="4" id="KW-0808">Transferase</keyword>
<dbReference type="FunCoup" id="A0A1Y2GUN2">
    <property type="interactions" value="161"/>
</dbReference>
<dbReference type="STRING" id="64571.A0A1Y2GUN2"/>
<feature type="domain" description="Protein kinase" evidence="11">
    <location>
        <begin position="134"/>
        <end position="421"/>
    </location>
</feature>